<comment type="cofactor">
    <cofactor evidence="3">
        <name>Zn(2+)</name>
        <dbReference type="ChEBI" id="CHEBI:29105"/>
    </cofactor>
    <text evidence="3">Binds 1 zinc ion.</text>
</comment>
<comment type="similarity">
    <text evidence="3">Belongs to the DNA gyrase inhibitor YacG family.</text>
</comment>
<feature type="binding site" evidence="3">
    <location>
        <position position="17"/>
    </location>
    <ligand>
        <name>Zn(2+)</name>
        <dbReference type="ChEBI" id="CHEBI:29105"/>
    </ligand>
</feature>
<dbReference type="PANTHER" id="PTHR36150:SF1">
    <property type="entry name" value="DNA GYRASE INHIBITOR YACG"/>
    <property type="match status" value="1"/>
</dbReference>
<dbReference type="Proteomes" id="UP001243009">
    <property type="component" value="Unassembled WGS sequence"/>
</dbReference>
<evidence type="ECO:0000313" key="6">
    <source>
        <dbReference type="Proteomes" id="UP001243009"/>
    </source>
</evidence>
<proteinExistence type="inferred from homology"/>
<feature type="binding site" evidence="3">
    <location>
        <position position="14"/>
    </location>
    <ligand>
        <name>Zn(2+)</name>
        <dbReference type="ChEBI" id="CHEBI:29105"/>
    </ligand>
</feature>
<keyword evidence="1 3" id="KW-0479">Metal-binding</keyword>
<dbReference type="Pfam" id="PF03884">
    <property type="entry name" value="YacG"/>
    <property type="match status" value="1"/>
</dbReference>
<reference evidence="5 6" key="1">
    <citation type="submission" date="2023-08" db="EMBL/GenBank/DDBJ databases">
        <title>The draft genome sequence of Paracraurococcus sp. LOR1-02.</title>
        <authorList>
            <person name="Kingkaew E."/>
            <person name="Tanasupawat S."/>
        </authorList>
    </citation>
    <scope>NUCLEOTIDE SEQUENCE [LARGE SCALE GENOMIC DNA]</scope>
    <source>
        <strain evidence="5 6">LOR1-02</strain>
    </source>
</reference>
<dbReference type="PANTHER" id="PTHR36150">
    <property type="entry name" value="DNA GYRASE INHIBITOR YACG"/>
    <property type="match status" value="1"/>
</dbReference>
<dbReference type="InterPro" id="IPR005584">
    <property type="entry name" value="DNA_gyrase_inhibitor_YacG"/>
</dbReference>
<protein>
    <recommendedName>
        <fullName evidence="3">DNA gyrase inhibitor YacG</fullName>
    </recommendedName>
</protein>
<feature type="binding site" evidence="3">
    <location>
        <position position="31"/>
    </location>
    <ligand>
        <name>Zn(2+)</name>
        <dbReference type="ChEBI" id="CHEBI:29105"/>
    </ligand>
</feature>
<evidence type="ECO:0000256" key="1">
    <source>
        <dbReference type="ARBA" id="ARBA00022723"/>
    </source>
</evidence>
<dbReference type="InterPro" id="IPR013088">
    <property type="entry name" value="Znf_NHR/GATA"/>
</dbReference>
<comment type="subunit">
    <text evidence="3">Interacts with GyrB.</text>
</comment>
<keyword evidence="2 3" id="KW-0862">Zinc</keyword>
<evidence type="ECO:0000313" key="5">
    <source>
        <dbReference type="EMBL" id="MDO9710043.1"/>
    </source>
</evidence>
<sequence>MADAAPPPRPKRPCPVCGKPAEREGPYRPFCSARCKQIDLGRWLAGDYAVPGEPLDPAEEDRS</sequence>
<dbReference type="Gene3D" id="3.30.50.10">
    <property type="entry name" value="Erythroid Transcription Factor GATA-1, subunit A"/>
    <property type="match status" value="1"/>
</dbReference>
<gene>
    <name evidence="3 5" type="primary">yacG</name>
    <name evidence="5" type="ORF">Q7A36_16945</name>
</gene>
<dbReference type="EMBL" id="JAUTWS010000015">
    <property type="protein sequence ID" value="MDO9710043.1"/>
    <property type="molecule type" value="Genomic_DNA"/>
</dbReference>
<evidence type="ECO:0000256" key="4">
    <source>
        <dbReference type="SAM" id="MobiDB-lite"/>
    </source>
</evidence>
<name>A0ABT9E1M6_9PROT</name>
<evidence type="ECO:0000256" key="2">
    <source>
        <dbReference type="ARBA" id="ARBA00022833"/>
    </source>
</evidence>
<comment type="caution">
    <text evidence="5">The sequence shown here is derived from an EMBL/GenBank/DDBJ whole genome shotgun (WGS) entry which is preliminary data.</text>
</comment>
<dbReference type="SUPFAM" id="SSF57716">
    <property type="entry name" value="Glucocorticoid receptor-like (DNA-binding domain)"/>
    <property type="match status" value="1"/>
</dbReference>
<dbReference type="RefSeq" id="WP_305104908.1">
    <property type="nucleotide sequence ID" value="NZ_JAUTWS010000015.1"/>
</dbReference>
<dbReference type="HAMAP" id="MF_00649">
    <property type="entry name" value="DNA_gyrase_inhibitor_YacG"/>
    <property type="match status" value="1"/>
</dbReference>
<comment type="function">
    <text evidence="3">Inhibits all the catalytic activities of DNA gyrase by preventing its interaction with DNA. Acts by binding directly to the C-terminal domain of GyrB, which probably disrupts DNA binding by the gyrase.</text>
</comment>
<dbReference type="NCBIfam" id="NF002362">
    <property type="entry name" value="PRK01343.1"/>
    <property type="match status" value="1"/>
</dbReference>
<evidence type="ECO:0000256" key="3">
    <source>
        <dbReference type="HAMAP-Rule" id="MF_00649"/>
    </source>
</evidence>
<accession>A0ABT9E1M6</accession>
<organism evidence="5 6">
    <name type="scientific">Paracraurococcus lichenis</name>
    <dbReference type="NCBI Taxonomy" id="3064888"/>
    <lineage>
        <taxon>Bacteria</taxon>
        <taxon>Pseudomonadati</taxon>
        <taxon>Pseudomonadota</taxon>
        <taxon>Alphaproteobacteria</taxon>
        <taxon>Acetobacterales</taxon>
        <taxon>Roseomonadaceae</taxon>
        <taxon>Paracraurococcus</taxon>
    </lineage>
</organism>
<keyword evidence="6" id="KW-1185">Reference proteome</keyword>
<feature type="region of interest" description="Disordered" evidence="4">
    <location>
        <begin position="1"/>
        <end position="26"/>
    </location>
</feature>
<feature type="binding site" evidence="3">
    <location>
        <position position="35"/>
    </location>
    <ligand>
        <name>Zn(2+)</name>
        <dbReference type="ChEBI" id="CHEBI:29105"/>
    </ligand>
</feature>